<dbReference type="PIRSF" id="PIRSF031679">
    <property type="entry name" value="Mtase_Alr7345_prd"/>
    <property type="match status" value="1"/>
</dbReference>
<dbReference type="Pfam" id="PF01135">
    <property type="entry name" value="PCMT"/>
    <property type="match status" value="1"/>
</dbReference>
<dbReference type="Proteomes" id="UP000031599">
    <property type="component" value="Unassembled WGS sequence"/>
</dbReference>
<comment type="caution">
    <text evidence="2">The sequence shown here is derived from an EMBL/GenBank/DDBJ whole genome shotgun (WGS) entry which is preliminary data.</text>
</comment>
<dbReference type="Gene3D" id="3.40.50.150">
    <property type="entry name" value="Vaccinia Virus protein VP39"/>
    <property type="match status" value="1"/>
</dbReference>
<proteinExistence type="predicted"/>
<evidence type="ECO:0008006" key="4">
    <source>
        <dbReference type="Google" id="ProtNLM"/>
    </source>
</evidence>
<dbReference type="InterPro" id="IPR016980">
    <property type="entry name" value="S-AdoMet-dep_MeTrfase_Alr7345"/>
</dbReference>
<feature type="compositionally biased region" description="Low complexity" evidence="1">
    <location>
        <begin position="1"/>
        <end position="28"/>
    </location>
</feature>
<dbReference type="SUPFAM" id="SSF53335">
    <property type="entry name" value="S-adenosyl-L-methionine-dependent methyltransferases"/>
    <property type="match status" value="1"/>
</dbReference>
<evidence type="ECO:0000256" key="1">
    <source>
        <dbReference type="SAM" id="MobiDB-lite"/>
    </source>
</evidence>
<evidence type="ECO:0000313" key="2">
    <source>
        <dbReference type="EMBL" id="KIG12844.1"/>
    </source>
</evidence>
<dbReference type="InterPro" id="IPR029063">
    <property type="entry name" value="SAM-dependent_MTases_sf"/>
</dbReference>
<sequence length="276" mass="29587">MALGLAACSSAGSAGPADPASSPSNAPELEPEPEPEPAVAQPASTTIDVQAIVAAEDRDPEDRESDASRKPAELLEFMRLAPGMKVADLGAGFGYTTELLARAVGPTGTVYSQNTAFVLDKFAREGWDARLAKPVNANVVGLEREFGDPFPADIEPLDRVVNVLFYHDFEWMEIDRAAHNADVFAALRPGGTYVIVDSSAAAGHGIADSKSLHRVEEALVIAELEAAGFTLRERAEFLRHPGDTRDWNALPWRSPERAKAGEFSDKFVLEFSKPGG</sequence>
<evidence type="ECO:0000313" key="3">
    <source>
        <dbReference type="Proteomes" id="UP000031599"/>
    </source>
</evidence>
<dbReference type="EMBL" id="JMCC02000116">
    <property type="protein sequence ID" value="KIG12844.1"/>
    <property type="molecule type" value="Genomic_DNA"/>
</dbReference>
<accession>A0A0C1Z5G3</accession>
<feature type="region of interest" description="Disordered" evidence="1">
    <location>
        <begin position="1"/>
        <end position="46"/>
    </location>
</feature>
<dbReference type="CDD" id="cd02440">
    <property type="entry name" value="AdoMet_MTases"/>
    <property type="match status" value="1"/>
</dbReference>
<dbReference type="AlphaFoldDB" id="A0A0C1Z5G3"/>
<organism evidence="2 3">
    <name type="scientific">Enhygromyxa salina</name>
    <dbReference type="NCBI Taxonomy" id="215803"/>
    <lineage>
        <taxon>Bacteria</taxon>
        <taxon>Pseudomonadati</taxon>
        <taxon>Myxococcota</taxon>
        <taxon>Polyangia</taxon>
        <taxon>Nannocystales</taxon>
        <taxon>Nannocystaceae</taxon>
        <taxon>Enhygromyxa</taxon>
    </lineage>
</organism>
<gene>
    <name evidence="2" type="ORF">DB30_00962</name>
</gene>
<protein>
    <recommendedName>
        <fullName evidence="4">Protein-L-isoaspartate O-methyltransferase</fullName>
    </recommendedName>
</protein>
<reference evidence="2 3" key="1">
    <citation type="submission" date="2014-12" db="EMBL/GenBank/DDBJ databases">
        <title>Genome assembly of Enhygromyxa salina DSM 15201.</title>
        <authorList>
            <person name="Sharma G."/>
            <person name="Subramanian S."/>
        </authorList>
    </citation>
    <scope>NUCLEOTIDE SEQUENCE [LARGE SCALE GENOMIC DNA]</scope>
    <source>
        <strain evidence="2 3">DSM 15201</strain>
    </source>
</reference>
<name>A0A0C1Z5G3_9BACT</name>